<organism evidence="1 2">
    <name type="scientific">Melia azedarach</name>
    <name type="common">Chinaberry tree</name>
    <dbReference type="NCBI Taxonomy" id="155640"/>
    <lineage>
        <taxon>Eukaryota</taxon>
        <taxon>Viridiplantae</taxon>
        <taxon>Streptophyta</taxon>
        <taxon>Embryophyta</taxon>
        <taxon>Tracheophyta</taxon>
        <taxon>Spermatophyta</taxon>
        <taxon>Magnoliopsida</taxon>
        <taxon>eudicotyledons</taxon>
        <taxon>Gunneridae</taxon>
        <taxon>Pentapetalae</taxon>
        <taxon>rosids</taxon>
        <taxon>malvids</taxon>
        <taxon>Sapindales</taxon>
        <taxon>Meliaceae</taxon>
        <taxon>Melia</taxon>
    </lineage>
</organism>
<dbReference type="EMBL" id="CM051396">
    <property type="protein sequence ID" value="KAJ4722595.1"/>
    <property type="molecule type" value="Genomic_DNA"/>
</dbReference>
<dbReference type="Proteomes" id="UP001164539">
    <property type="component" value="Chromosome 3"/>
</dbReference>
<keyword evidence="2" id="KW-1185">Reference proteome</keyword>
<keyword evidence="1" id="KW-0804">Transcription</keyword>
<evidence type="ECO:0000313" key="1">
    <source>
        <dbReference type="EMBL" id="KAJ4722595.1"/>
    </source>
</evidence>
<protein>
    <submittedName>
        <fullName evidence="1">DNA-directed RNA polymerase II subunit</fullName>
    </submittedName>
</protein>
<sequence>MFFEVEMLRDVAVPSKLMDRNGLFLQRYIVTRLLENLLSEKASRDLGYFLAVSTLKSIRRGESVNESGDVSFRILFECRTFLPIRGEILQGVVYATFSFGVILRCGPVKYALISPRLMPNYHYVSGEKPFFSNEELGKIENGVVVRFLVIGVGWIEKGRNLEKEFLIFGRVGGESLGPISLPGTDEIDL</sequence>
<name>A0ACC1YIX0_MELAZ</name>
<proteinExistence type="predicted"/>
<comment type="caution">
    <text evidence="1">The sequence shown here is derived from an EMBL/GenBank/DDBJ whole genome shotgun (WGS) entry which is preliminary data.</text>
</comment>
<evidence type="ECO:0000313" key="2">
    <source>
        <dbReference type="Proteomes" id="UP001164539"/>
    </source>
</evidence>
<accession>A0ACC1YIX0</accession>
<reference evidence="1 2" key="1">
    <citation type="journal article" date="2023" name="Science">
        <title>Complex scaffold remodeling in plant triterpene biosynthesis.</title>
        <authorList>
            <person name="De La Pena R."/>
            <person name="Hodgson H."/>
            <person name="Liu J.C."/>
            <person name="Stephenson M.J."/>
            <person name="Martin A.C."/>
            <person name="Owen C."/>
            <person name="Harkess A."/>
            <person name="Leebens-Mack J."/>
            <person name="Jimenez L.E."/>
            <person name="Osbourn A."/>
            <person name="Sattely E.S."/>
        </authorList>
    </citation>
    <scope>NUCLEOTIDE SEQUENCE [LARGE SCALE GENOMIC DNA]</scope>
    <source>
        <strain evidence="2">cv. JPN11</strain>
        <tissue evidence="1">Leaf</tissue>
    </source>
</reference>
<gene>
    <name evidence="1" type="ORF">OWV82_006068</name>
</gene>
<keyword evidence="1" id="KW-0240">DNA-directed RNA polymerase</keyword>